<organism evidence="1 2">
    <name type="scientific">Papaver atlanticum</name>
    <dbReference type="NCBI Taxonomy" id="357466"/>
    <lineage>
        <taxon>Eukaryota</taxon>
        <taxon>Viridiplantae</taxon>
        <taxon>Streptophyta</taxon>
        <taxon>Embryophyta</taxon>
        <taxon>Tracheophyta</taxon>
        <taxon>Spermatophyta</taxon>
        <taxon>Magnoliopsida</taxon>
        <taxon>Ranunculales</taxon>
        <taxon>Papaveraceae</taxon>
        <taxon>Papaveroideae</taxon>
        <taxon>Papaver</taxon>
    </lineage>
</organism>
<comment type="caution">
    <text evidence="1">The sequence shown here is derived from an EMBL/GenBank/DDBJ whole genome shotgun (WGS) entry which is preliminary data.</text>
</comment>
<proteinExistence type="predicted"/>
<keyword evidence="2" id="KW-1185">Reference proteome</keyword>
<dbReference type="EMBL" id="JAJJMB010015994">
    <property type="protein sequence ID" value="KAI3850792.1"/>
    <property type="molecule type" value="Genomic_DNA"/>
</dbReference>
<accession>A0AAD4X729</accession>
<reference evidence="1" key="1">
    <citation type="submission" date="2022-04" db="EMBL/GenBank/DDBJ databases">
        <title>A functionally conserved STORR gene fusion in Papaver species that diverged 16.8 million years ago.</title>
        <authorList>
            <person name="Catania T."/>
        </authorList>
    </citation>
    <scope>NUCLEOTIDE SEQUENCE</scope>
    <source>
        <strain evidence="1">S-188037</strain>
    </source>
</reference>
<name>A0AAD4X729_9MAGN</name>
<protein>
    <submittedName>
        <fullName evidence="1">Uncharacterized protein</fullName>
    </submittedName>
</protein>
<evidence type="ECO:0000313" key="1">
    <source>
        <dbReference type="EMBL" id="KAI3850792.1"/>
    </source>
</evidence>
<sequence>MEDDSLKQEENLTAEFGQKLQIWGVETLRPNQLVFHCVVQCCGVGVHTVLEIYQAASIVLHFGHNKSSIRCRTHEDGRRSLEVHGNPSISCVYTLLNISMIKQYGGLSTLVSMSKIITVGAF</sequence>
<gene>
    <name evidence="1" type="ORF">MKW98_030852</name>
</gene>
<evidence type="ECO:0000313" key="2">
    <source>
        <dbReference type="Proteomes" id="UP001202328"/>
    </source>
</evidence>
<dbReference type="AlphaFoldDB" id="A0AAD4X729"/>
<dbReference type="Proteomes" id="UP001202328">
    <property type="component" value="Unassembled WGS sequence"/>
</dbReference>